<evidence type="ECO:0000313" key="2">
    <source>
        <dbReference type="Proteomes" id="UP000694251"/>
    </source>
</evidence>
<protein>
    <submittedName>
        <fullName evidence="1">P-loop containing nucleoside triphosphate hydrolase</fullName>
    </submittedName>
</protein>
<proteinExistence type="predicted"/>
<dbReference type="GO" id="GO:0003924">
    <property type="term" value="F:GTPase activity"/>
    <property type="evidence" value="ECO:0007669"/>
    <property type="project" value="InterPro"/>
</dbReference>
<reference evidence="1 2" key="1">
    <citation type="submission" date="2020-12" db="EMBL/GenBank/DDBJ databases">
        <title>Concerted genomic and epigenomic changes stabilize Arabidopsis allopolyploids.</title>
        <authorList>
            <person name="Chen Z."/>
        </authorList>
    </citation>
    <scope>NUCLEOTIDE SEQUENCE [LARGE SCALE GENOMIC DNA]</scope>
    <source>
        <strain evidence="1">As9502</strain>
        <tissue evidence="1">Leaf</tissue>
    </source>
</reference>
<dbReference type="GO" id="GO:0005525">
    <property type="term" value="F:GTP binding"/>
    <property type="evidence" value="ECO:0007669"/>
    <property type="project" value="InterPro"/>
</dbReference>
<dbReference type="EMBL" id="JAEFBJ010000012">
    <property type="protein sequence ID" value="KAG7544569.1"/>
    <property type="molecule type" value="Genomic_DNA"/>
</dbReference>
<accession>A0A8T1YEW2</accession>
<sequence length="80" mass="8825">MGSSSGQPEFDYLFKVLLIGDSGVGKSSLLLSFTSYTFDDLSPAIGVDFKVKYLKIGEKKLKLAIWDTCERLTLLLCVVD</sequence>
<keyword evidence="1" id="KW-0378">Hydrolase</keyword>
<dbReference type="Pfam" id="PF00071">
    <property type="entry name" value="Ras"/>
    <property type="match status" value="1"/>
</dbReference>
<dbReference type="InterPro" id="IPR050209">
    <property type="entry name" value="Rab_GTPases_membrane_traffic"/>
</dbReference>
<dbReference type="PANTHER" id="PTHR47979">
    <property type="entry name" value="DRAB11-RELATED"/>
    <property type="match status" value="1"/>
</dbReference>
<dbReference type="AlphaFoldDB" id="A0A8T1YEW2"/>
<evidence type="ECO:0000313" key="1">
    <source>
        <dbReference type="EMBL" id="KAG7544569.1"/>
    </source>
</evidence>
<dbReference type="Proteomes" id="UP000694251">
    <property type="component" value="Chromosome 12"/>
</dbReference>
<dbReference type="FunFam" id="3.40.50.300:FF:001447">
    <property type="entry name" value="Ras-related protein Rab-1B"/>
    <property type="match status" value="1"/>
</dbReference>
<organism evidence="1 2">
    <name type="scientific">Arabidopsis suecica</name>
    <name type="common">Swedish thale-cress</name>
    <name type="synonym">Cardaminopsis suecica</name>
    <dbReference type="NCBI Taxonomy" id="45249"/>
    <lineage>
        <taxon>Eukaryota</taxon>
        <taxon>Viridiplantae</taxon>
        <taxon>Streptophyta</taxon>
        <taxon>Embryophyta</taxon>
        <taxon>Tracheophyta</taxon>
        <taxon>Spermatophyta</taxon>
        <taxon>Magnoliopsida</taxon>
        <taxon>eudicotyledons</taxon>
        <taxon>Gunneridae</taxon>
        <taxon>Pentapetalae</taxon>
        <taxon>rosids</taxon>
        <taxon>malvids</taxon>
        <taxon>Brassicales</taxon>
        <taxon>Brassicaceae</taxon>
        <taxon>Camelineae</taxon>
        <taxon>Arabidopsis</taxon>
    </lineage>
</organism>
<gene>
    <name evidence="1" type="ORF">ISN44_As12g001440</name>
</gene>
<name>A0A8T1YEW2_ARASU</name>
<dbReference type="OrthoDB" id="9989112at2759"/>
<keyword evidence="2" id="KW-1185">Reference proteome</keyword>
<dbReference type="InterPro" id="IPR001806">
    <property type="entry name" value="Small_GTPase"/>
</dbReference>
<dbReference type="PROSITE" id="PS51419">
    <property type="entry name" value="RAB"/>
    <property type="match status" value="1"/>
</dbReference>
<comment type="caution">
    <text evidence="1">The sequence shown here is derived from an EMBL/GenBank/DDBJ whole genome shotgun (WGS) entry which is preliminary data.</text>
</comment>
<dbReference type="SMART" id="SM00175">
    <property type="entry name" value="RAB"/>
    <property type="match status" value="1"/>
</dbReference>